<proteinExistence type="predicted"/>
<sequence length="128" mass="14814">MICHGISFVKDGGSIKFACTEKEIGAITKDNIHTEIMWFTLDRSIGSENSGRYKMYIGDDPKTAEWIDDEGILSELSESIRNYVNDQKAKYTNDPVSWYDTDRDMKILTRIERLYKLTKDKDESTKDN</sequence>
<accession>A0A8D9CCR5</accession>
<protein>
    <submittedName>
        <fullName evidence="1">Uncharacterized protein</fullName>
    </submittedName>
</protein>
<name>A0A8D9CCR5_9VIRU</name>
<evidence type="ECO:0000313" key="1">
    <source>
        <dbReference type="EMBL" id="CAG7581376.1"/>
    </source>
</evidence>
<organism evidence="1">
    <name type="scientific">uncultured marine phage</name>
    <dbReference type="NCBI Taxonomy" id="707152"/>
    <lineage>
        <taxon>Viruses</taxon>
        <taxon>environmental samples</taxon>
    </lineage>
</organism>
<dbReference type="EMBL" id="OU342829">
    <property type="protein sequence ID" value="CAG7581376.1"/>
    <property type="molecule type" value="Genomic_DNA"/>
</dbReference>
<reference evidence="1" key="1">
    <citation type="submission" date="2021-06" db="EMBL/GenBank/DDBJ databases">
        <authorList>
            <person name="Gannon L."/>
            <person name="Redgwell R T."/>
            <person name="Michniewski S."/>
            <person name="Harrison D C."/>
            <person name="Millard A."/>
        </authorList>
    </citation>
    <scope>NUCLEOTIDE SEQUENCE</scope>
</reference>
<gene>
    <name evidence="1" type="ORF">SLAVMIC_00811</name>
</gene>